<evidence type="ECO:0000313" key="2">
    <source>
        <dbReference type="Proteomes" id="UP001152795"/>
    </source>
</evidence>
<gene>
    <name evidence="1" type="ORF">PACLA_8A046968</name>
</gene>
<sequence>MSSSKIYPFCFVFILASLLVTGAPKWKGQKRDEYGAWSAMFQEDNCPYDQDCTSNIQCECEDYHLECRTIGSLNRRCIEVVDNAWERSGKPYKPETDKPFESIIQTNTLCPDLEQPCSTGCQNCVFYDLVCDEGLNMCVQIDQKIPNPAGTPPSALNWTVEIKDADDLFG</sequence>
<protein>
    <submittedName>
        <fullName evidence="1">Uncharacterized protein</fullName>
    </submittedName>
</protein>
<reference evidence="1" key="1">
    <citation type="submission" date="2020-04" db="EMBL/GenBank/DDBJ databases">
        <authorList>
            <person name="Alioto T."/>
            <person name="Alioto T."/>
            <person name="Gomez Garrido J."/>
        </authorList>
    </citation>
    <scope>NUCLEOTIDE SEQUENCE</scope>
    <source>
        <strain evidence="1">A484AB</strain>
    </source>
</reference>
<accession>A0A7D9DGD8</accession>
<dbReference type="AlphaFoldDB" id="A0A7D9DGD8"/>
<dbReference type="EMBL" id="CACRXK020000759">
    <property type="protein sequence ID" value="CAB3984598.1"/>
    <property type="molecule type" value="Genomic_DNA"/>
</dbReference>
<evidence type="ECO:0000313" key="1">
    <source>
        <dbReference type="EMBL" id="CAB3984598.1"/>
    </source>
</evidence>
<proteinExistence type="predicted"/>
<keyword evidence="2" id="KW-1185">Reference proteome</keyword>
<dbReference type="Proteomes" id="UP001152795">
    <property type="component" value="Unassembled WGS sequence"/>
</dbReference>
<name>A0A7D9DGD8_PARCT</name>
<comment type="caution">
    <text evidence="1">The sequence shown here is derived from an EMBL/GenBank/DDBJ whole genome shotgun (WGS) entry which is preliminary data.</text>
</comment>
<organism evidence="1 2">
    <name type="scientific">Paramuricea clavata</name>
    <name type="common">Red gorgonian</name>
    <name type="synonym">Violescent sea-whip</name>
    <dbReference type="NCBI Taxonomy" id="317549"/>
    <lineage>
        <taxon>Eukaryota</taxon>
        <taxon>Metazoa</taxon>
        <taxon>Cnidaria</taxon>
        <taxon>Anthozoa</taxon>
        <taxon>Octocorallia</taxon>
        <taxon>Malacalcyonacea</taxon>
        <taxon>Plexauridae</taxon>
        <taxon>Paramuricea</taxon>
    </lineage>
</organism>